<sequence>MPTDSVGFFVRIGDRNRRVPSQVLTDALFNVFVAWEPRLFFNRDGVDVRSGDFRRRSDLKFSRPLGEAGNQIPSSSFARAIDDSIERVEPFHRLTWIGIG</sequence>
<proteinExistence type="predicted"/>
<evidence type="ECO:0000313" key="1">
    <source>
        <dbReference type="EMBL" id="CAB4341484.1"/>
    </source>
</evidence>
<accession>A0A6J5ZFN0</accession>
<evidence type="ECO:0000313" key="2">
    <source>
        <dbReference type="EMBL" id="CAB4592954.1"/>
    </source>
</evidence>
<dbReference type="AlphaFoldDB" id="A0A6J5ZFN0"/>
<name>A0A6J5ZFN0_9ZZZZ</name>
<dbReference type="EMBL" id="CAEZTY010000065">
    <property type="protein sequence ID" value="CAB4592954.1"/>
    <property type="molecule type" value="Genomic_DNA"/>
</dbReference>
<gene>
    <name evidence="2" type="ORF">UFOPK1762_01450</name>
    <name evidence="1" type="ORF">UFOPK3331_01023</name>
</gene>
<reference evidence="1" key="1">
    <citation type="submission" date="2020-05" db="EMBL/GenBank/DDBJ databases">
        <authorList>
            <person name="Chiriac C."/>
            <person name="Salcher M."/>
            <person name="Ghai R."/>
            <person name="Kavagutti S V."/>
        </authorList>
    </citation>
    <scope>NUCLEOTIDE SEQUENCE</scope>
</reference>
<dbReference type="EMBL" id="CAESAL010000030">
    <property type="protein sequence ID" value="CAB4341484.1"/>
    <property type="molecule type" value="Genomic_DNA"/>
</dbReference>
<organism evidence="1">
    <name type="scientific">freshwater metagenome</name>
    <dbReference type="NCBI Taxonomy" id="449393"/>
    <lineage>
        <taxon>unclassified sequences</taxon>
        <taxon>metagenomes</taxon>
        <taxon>ecological metagenomes</taxon>
    </lineage>
</organism>
<protein>
    <submittedName>
        <fullName evidence="1">Unannotated protein</fullName>
    </submittedName>
</protein>